<dbReference type="AlphaFoldDB" id="A0A0L7B216"/>
<reference evidence="2 3" key="1">
    <citation type="journal article" date="2015" name="Int J Genomics">
        <title>Comparative Genomics Revealed Genetic Diversity and Species/Strain-Level Differences in Carbohydrate Metabolism of Three Probiotic Bifidobacterial Species.</title>
        <authorList>
            <person name="Odamaki T."/>
            <person name="Horigome A."/>
            <person name="Sugahara H."/>
            <person name="Hashikura N."/>
            <person name="Minami J."/>
            <person name="Xiao J.Z."/>
            <person name="Abe F."/>
        </authorList>
    </citation>
    <scope>NUCLEOTIDE SEQUENCE [LARGE SCALE GENOMIC DNA]</scope>
    <source>
        <strain evidence="2 3">MCC 1128</strain>
    </source>
</reference>
<proteinExistence type="predicted"/>
<dbReference type="Proteomes" id="UP000037193">
    <property type="component" value="Unassembled WGS sequence"/>
</dbReference>
<feature type="transmembrane region" description="Helical" evidence="1">
    <location>
        <begin position="38"/>
        <end position="66"/>
    </location>
</feature>
<name>A0A0L7B216_BIFBR</name>
<organism evidence="2 3">
    <name type="scientific">Bifidobacterium breve MCC 1128</name>
    <dbReference type="NCBI Taxonomy" id="1365965"/>
    <lineage>
        <taxon>Bacteria</taxon>
        <taxon>Bacillati</taxon>
        <taxon>Actinomycetota</taxon>
        <taxon>Actinomycetes</taxon>
        <taxon>Bifidobacteriales</taxon>
        <taxon>Bifidobacteriaceae</taxon>
        <taxon>Bifidobacterium</taxon>
    </lineage>
</organism>
<gene>
    <name evidence="2" type="ORF">BBM1128_03885</name>
</gene>
<evidence type="ECO:0000256" key="1">
    <source>
        <dbReference type="SAM" id="Phobius"/>
    </source>
</evidence>
<keyword evidence="1" id="KW-1133">Transmembrane helix</keyword>
<comment type="caution">
    <text evidence="2">The sequence shown here is derived from an EMBL/GenBank/DDBJ whole genome shotgun (WGS) entry which is preliminary data.</text>
</comment>
<evidence type="ECO:0000313" key="3">
    <source>
        <dbReference type="Proteomes" id="UP000037193"/>
    </source>
</evidence>
<dbReference type="RefSeq" id="WP_008783730.1">
    <property type="nucleotide sequence ID" value="NZ_AVQD01000007.1"/>
</dbReference>
<evidence type="ECO:0000313" key="2">
    <source>
        <dbReference type="EMBL" id="KOA41479.1"/>
    </source>
</evidence>
<keyword evidence="1" id="KW-0812">Transmembrane</keyword>
<sequence length="72" mass="7889">MAASGHLEWCQTIVGRLIRIQFSPGSFRRKFTALDLDLLMAVIAVCLAPAVHPIAADIILTALAVWAMRNSR</sequence>
<keyword evidence="1" id="KW-0472">Membrane</keyword>
<protein>
    <submittedName>
        <fullName evidence="2">Uncharacterized protein</fullName>
    </submittedName>
</protein>
<dbReference type="PATRIC" id="fig|1365965.3.peg.789"/>
<dbReference type="EMBL" id="AVQD01000007">
    <property type="protein sequence ID" value="KOA41479.1"/>
    <property type="molecule type" value="Genomic_DNA"/>
</dbReference>
<accession>A0A0L7B216</accession>